<dbReference type="PANTHER" id="PTHR24100">
    <property type="entry name" value="BUTYROPHILIN"/>
    <property type="match status" value="1"/>
</dbReference>
<dbReference type="GO" id="GO:0001817">
    <property type="term" value="P:regulation of cytokine production"/>
    <property type="evidence" value="ECO:0007669"/>
    <property type="project" value="TreeGrafter"/>
</dbReference>
<dbReference type="SUPFAM" id="SSF48726">
    <property type="entry name" value="Immunoglobulin"/>
    <property type="match status" value="1"/>
</dbReference>
<dbReference type="AlphaFoldDB" id="A0AAV7Q3F1"/>
<evidence type="ECO:0000256" key="6">
    <source>
        <dbReference type="SAM" id="Phobius"/>
    </source>
</evidence>
<dbReference type="PANTHER" id="PTHR24100:SF71">
    <property type="entry name" value="MYELIN-OLIGODENDROCYTE GLYCOPROTEIN"/>
    <property type="match status" value="1"/>
</dbReference>
<name>A0AAV7Q3F1_PLEWA</name>
<gene>
    <name evidence="8" type="ORF">NDU88_001304</name>
</gene>
<dbReference type="Pfam" id="PF22705">
    <property type="entry name" value="C2-set_3"/>
    <property type="match status" value="1"/>
</dbReference>
<dbReference type="Gene3D" id="2.60.40.10">
    <property type="entry name" value="Immunoglobulins"/>
    <property type="match status" value="1"/>
</dbReference>
<feature type="transmembrane region" description="Helical" evidence="6">
    <location>
        <begin position="107"/>
        <end position="128"/>
    </location>
</feature>
<evidence type="ECO:0000259" key="7">
    <source>
        <dbReference type="PROSITE" id="PS50835"/>
    </source>
</evidence>
<reference evidence="8" key="1">
    <citation type="journal article" date="2022" name="bioRxiv">
        <title>Sequencing and chromosome-scale assembly of the giantPleurodeles waltlgenome.</title>
        <authorList>
            <person name="Brown T."/>
            <person name="Elewa A."/>
            <person name="Iarovenko S."/>
            <person name="Subramanian E."/>
            <person name="Araus A.J."/>
            <person name="Petzold A."/>
            <person name="Susuki M."/>
            <person name="Suzuki K.-i.T."/>
            <person name="Hayashi T."/>
            <person name="Toyoda A."/>
            <person name="Oliveira C."/>
            <person name="Osipova E."/>
            <person name="Leigh N.D."/>
            <person name="Simon A."/>
            <person name="Yun M.H."/>
        </authorList>
    </citation>
    <scope>NUCLEOTIDE SEQUENCE</scope>
    <source>
        <strain evidence="8">20211129_DDA</strain>
        <tissue evidence="8">Liver</tissue>
    </source>
</reference>
<dbReference type="EMBL" id="JANPWB010000010">
    <property type="protein sequence ID" value="KAJ1134858.1"/>
    <property type="molecule type" value="Genomic_DNA"/>
</dbReference>
<keyword evidence="2 6" id="KW-0812">Transmembrane</keyword>
<dbReference type="PROSITE" id="PS50835">
    <property type="entry name" value="IG_LIKE"/>
    <property type="match status" value="1"/>
</dbReference>
<organism evidence="8 9">
    <name type="scientific">Pleurodeles waltl</name>
    <name type="common">Iberian ribbed newt</name>
    <dbReference type="NCBI Taxonomy" id="8319"/>
    <lineage>
        <taxon>Eukaryota</taxon>
        <taxon>Metazoa</taxon>
        <taxon>Chordata</taxon>
        <taxon>Craniata</taxon>
        <taxon>Vertebrata</taxon>
        <taxon>Euteleostomi</taxon>
        <taxon>Amphibia</taxon>
        <taxon>Batrachia</taxon>
        <taxon>Caudata</taxon>
        <taxon>Salamandroidea</taxon>
        <taxon>Salamandridae</taxon>
        <taxon>Pleurodelinae</taxon>
        <taxon>Pleurodeles</taxon>
    </lineage>
</organism>
<keyword evidence="9" id="KW-1185">Reference proteome</keyword>
<feature type="domain" description="Ig-like" evidence="7">
    <location>
        <begin position="5"/>
        <end position="90"/>
    </location>
</feature>
<comment type="subcellular location">
    <subcellularLocation>
        <location evidence="1">Membrane</location>
    </subcellularLocation>
</comment>
<dbReference type="GO" id="GO:0009897">
    <property type="term" value="C:external side of plasma membrane"/>
    <property type="evidence" value="ECO:0007669"/>
    <property type="project" value="TreeGrafter"/>
</dbReference>
<evidence type="ECO:0000313" key="9">
    <source>
        <dbReference type="Proteomes" id="UP001066276"/>
    </source>
</evidence>
<dbReference type="GO" id="GO:0050852">
    <property type="term" value="P:T cell receptor signaling pathway"/>
    <property type="evidence" value="ECO:0007669"/>
    <property type="project" value="TreeGrafter"/>
</dbReference>
<keyword evidence="5" id="KW-0393">Immunoglobulin domain</keyword>
<dbReference type="InterPro" id="IPR013783">
    <property type="entry name" value="Ig-like_fold"/>
</dbReference>
<evidence type="ECO:0000256" key="5">
    <source>
        <dbReference type="ARBA" id="ARBA00023319"/>
    </source>
</evidence>
<keyword evidence="4 6" id="KW-0472">Membrane</keyword>
<sequence length="151" mass="17450">LGSKPHIYLEDIQKEGIKIVCESSGWYPEPDAKWKDGNGNNISSSTEEKAVDGSLHFHVKATYVFSGHPSTLTCYIRNHMLSQWKESTLHIRDAFFQRISSCVLSRLLISASFTVLGILLISWTVYLFKEKKKEKRRLSNELDWRRARLFS</sequence>
<proteinExistence type="predicted"/>
<dbReference type="InterPro" id="IPR053896">
    <property type="entry name" value="BTN3A2-like_Ig-C"/>
</dbReference>
<dbReference type="Proteomes" id="UP001066276">
    <property type="component" value="Chromosome 6"/>
</dbReference>
<feature type="non-terminal residue" evidence="8">
    <location>
        <position position="1"/>
    </location>
</feature>
<evidence type="ECO:0000256" key="1">
    <source>
        <dbReference type="ARBA" id="ARBA00004370"/>
    </source>
</evidence>
<accession>A0AAV7Q3F1</accession>
<evidence type="ECO:0000256" key="2">
    <source>
        <dbReference type="ARBA" id="ARBA00022692"/>
    </source>
</evidence>
<dbReference type="InterPro" id="IPR007110">
    <property type="entry name" value="Ig-like_dom"/>
</dbReference>
<dbReference type="GO" id="GO:0005102">
    <property type="term" value="F:signaling receptor binding"/>
    <property type="evidence" value="ECO:0007669"/>
    <property type="project" value="TreeGrafter"/>
</dbReference>
<comment type="caution">
    <text evidence="8">The sequence shown here is derived from an EMBL/GenBank/DDBJ whole genome shotgun (WGS) entry which is preliminary data.</text>
</comment>
<dbReference type="InterPro" id="IPR050504">
    <property type="entry name" value="IgSF_BTN/MOG"/>
</dbReference>
<keyword evidence="3 6" id="KW-1133">Transmembrane helix</keyword>
<evidence type="ECO:0000256" key="3">
    <source>
        <dbReference type="ARBA" id="ARBA00022989"/>
    </source>
</evidence>
<dbReference type="InterPro" id="IPR036179">
    <property type="entry name" value="Ig-like_dom_sf"/>
</dbReference>
<evidence type="ECO:0000313" key="8">
    <source>
        <dbReference type="EMBL" id="KAJ1134858.1"/>
    </source>
</evidence>
<dbReference type="FunFam" id="2.60.40.10:FF:000088">
    <property type="entry name" value="Butyrophilin subfamily 1 member A1"/>
    <property type="match status" value="1"/>
</dbReference>
<protein>
    <recommendedName>
        <fullName evidence="7">Ig-like domain-containing protein</fullName>
    </recommendedName>
</protein>
<evidence type="ECO:0000256" key="4">
    <source>
        <dbReference type="ARBA" id="ARBA00023136"/>
    </source>
</evidence>
<feature type="non-terminal residue" evidence="8">
    <location>
        <position position="151"/>
    </location>
</feature>